<dbReference type="EMBL" id="CP000613">
    <property type="protein sequence ID" value="ACI98554.1"/>
    <property type="molecule type" value="Genomic_DNA"/>
</dbReference>
<name>B6IMH5_RHOCS</name>
<dbReference type="HOGENOM" id="CLU_2384196_0_0_5"/>
<protein>
    <submittedName>
        <fullName evidence="1">Uncharacterized protein</fullName>
    </submittedName>
</protein>
<gene>
    <name evidence="1" type="ordered locus">RC1_1138</name>
</gene>
<proteinExistence type="predicted"/>
<dbReference type="RefSeq" id="WP_012566343.1">
    <property type="nucleotide sequence ID" value="NC_011420.2"/>
</dbReference>
<accession>B6IMH5</accession>
<dbReference type="Proteomes" id="UP000001591">
    <property type="component" value="Chromosome"/>
</dbReference>
<evidence type="ECO:0000313" key="1">
    <source>
        <dbReference type="EMBL" id="ACI98554.1"/>
    </source>
</evidence>
<evidence type="ECO:0000313" key="2">
    <source>
        <dbReference type="Proteomes" id="UP000001591"/>
    </source>
</evidence>
<keyword evidence="2" id="KW-1185">Reference proteome</keyword>
<dbReference type="STRING" id="414684.RC1_1138"/>
<dbReference type="AlphaFoldDB" id="B6IMH5"/>
<reference evidence="1 2" key="1">
    <citation type="journal article" date="2010" name="BMC Genomics">
        <title>Metabolic flexibility revealed in the genome of the cyst-forming alpha-1 proteobacterium Rhodospirillum centenum.</title>
        <authorList>
            <person name="Lu Y.K."/>
            <person name="Marden J."/>
            <person name="Han M."/>
            <person name="Swingley W.D."/>
            <person name="Mastrian S.D."/>
            <person name="Chowdhury S.R."/>
            <person name="Hao J."/>
            <person name="Helmy T."/>
            <person name="Kim S."/>
            <person name="Kurdoglu A.A."/>
            <person name="Matthies H.J."/>
            <person name="Rollo D."/>
            <person name="Stothard P."/>
            <person name="Blankenship R.E."/>
            <person name="Bauer C.E."/>
            <person name="Touchman J.W."/>
        </authorList>
    </citation>
    <scope>NUCLEOTIDE SEQUENCE [LARGE SCALE GENOMIC DNA]</scope>
    <source>
        <strain evidence="2">ATCC 51521 / SW</strain>
    </source>
</reference>
<organism evidence="1 2">
    <name type="scientific">Rhodospirillum centenum (strain ATCC 51521 / SW)</name>
    <dbReference type="NCBI Taxonomy" id="414684"/>
    <lineage>
        <taxon>Bacteria</taxon>
        <taxon>Pseudomonadati</taxon>
        <taxon>Pseudomonadota</taxon>
        <taxon>Alphaproteobacteria</taxon>
        <taxon>Rhodospirillales</taxon>
        <taxon>Rhodospirillaceae</taxon>
        <taxon>Rhodospirillum</taxon>
    </lineage>
</organism>
<sequence length="94" mass="10423">MQIGELISWGEVPSLGLPAFEDILPESGFRREVKIYKVPTELSETRYFVSVKEGAQPEEVPPSLIRETDLLVHFTLDASGQAQLIYGHPAVRAA</sequence>
<dbReference type="KEGG" id="rce:RC1_1138"/>